<dbReference type="CDD" id="cd06158">
    <property type="entry name" value="S2P-M50_like_1"/>
    <property type="match status" value="1"/>
</dbReference>
<dbReference type="Proteomes" id="UP000004728">
    <property type="component" value="Unassembled WGS sequence"/>
</dbReference>
<evidence type="ECO:0000259" key="14">
    <source>
        <dbReference type="Pfam" id="PF02163"/>
    </source>
</evidence>
<feature type="transmembrane region" description="Helical" evidence="13">
    <location>
        <begin position="93"/>
        <end position="118"/>
    </location>
</feature>
<keyword evidence="5" id="KW-0645">Protease</keyword>
<dbReference type="STRING" id="983920.Y88_0406"/>
<feature type="transmembrane region" description="Helical" evidence="13">
    <location>
        <begin position="138"/>
        <end position="159"/>
    </location>
</feature>
<keyword evidence="11" id="KW-0482">Metalloprotease</keyword>
<comment type="similarity">
    <text evidence="3">Belongs to the peptidase M50B family.</text>
</comment>
<keyword evidence="8" id="KW-0378">Hydrolase</keyword>
<dbReference type="RefSeq" id="WP_008066946.1">
    <property type="nucleotide sequence ID" value="NZ_AQWK01000011.1"/>
</dbReference>
<feature type="transmembrane region" description="Helical" evidence="13">
    <location>
        <begin position="180"/>
        <end position="199"/>
    </location>
</feature>
<reference evidence="15 16" key="1">
    <citation type="journal article" date="2012" name="J. Bacteriol.">
        <title>Draft Genome Sequence of Novosphingobium nitrogenifigens Y88T.</title>
        <authorList>
            <person name="Strabala T.J."/>
            <person name="Macdonald L."/>
            <person name="Liu V."/>
            <person name="Smit A.M."/>
        </authorList>
    </citation>
    <scope>NUCLEOTIDE SEQUENCE [LARGE SCALE GENOMIC DNA]</scope>
    <source>
        <strain evidence="15 16">DSM 19370</strain>
    </source>
</reference>
<keyword evidence="4" id="KW-1003">Cell membrane</keyword>
<keyword evidence="6 13" id="KW-0812">Transmembrane</keyword>
<dbReference type="AlphaFoldDB" id="F1ZAL1"/>
<feature type="domain" description="Peptidase M50" evidence="14">
    <location>
        <begin position="11"/>
        <end position="175"/>
    </location>
</feature>
<evidence type="ECO:0000256" key="9">
    <source>
        <dbReference type="ARBA" id="ARBA00022833"/>
    </source>
</evidence>
<dbReference type="InterPro" id="IPR008915">
    <property type="entry name" value="Peptidase_M50"/>
</dbReference>
<evidence type="ECO:0000256" key="12">
    <source>
        <dbReference type="ARBA" id="ARBA00023136"/>
    </source>
</evidence>
<evidence type="ECO:0000256" key="10">
    <source>
        <dbReference type="ARBA" id="ARBA00022989"/>
    </source>
</evidence>
<feature type="transmembrane region" description="Helical" evidence="13">
    <location>
        <begin position="54"/>
        <end position="72"/>
    </location>
</feature>
<evidence type="ECO:0000256" key="2">
    <source>
        <dbReference type="ARBA" id="ARBA00004651"/>
    </source>
</evidence>
<evidence type="ECO:0000256" key="7">
    <source>
        <dbReference type="ARBA" id="ARBA00022723"/>
    </source>
</evidence>
<dbReference type="OrthoDB" id="9800627at2"/>
<dbReference type="InParanoid" id="F1ZAL1"/>
<keyword evidence="9" id="KW-0862">Zinc</keyword>
<evidence type="ECO:0000256" key="1">
    <source>
        <dbReference type="ARBA" id="ARBA00001947"/>
    </source>
</evidence>
<protein>
    <submittedName>
        <fullName evidence="15">Peptidase M50</fullName>
    </submittedName>
</protein>
<gene>
    <name evidence="15" type="ORF">Y88_0406</name>
</gene>
<keyword evidence="12 13" id="KW-0472">Membrane</keyword>
<dbReference type="HOGENOM" id="CLU_086979_0_0_5"/>
<evidence type="ECO:0000256" key="13">
    <source>
        <dbReference type="SAM" id="Phobius"/>
    </source>
</evidence>
<organism evidence="15 16">
    <name type="scientific">Novosphingobium nitrogenifigens DSM 19370</name>
    <dbReference type="NCBI Taxonomy" id="983920"/>
    <lineage>
        <taxon>Bacteria</taxon>
        <taxon>Pseudomonadati</taxon>
        <taxon>Pseudomonadota</taxon>
        <taxon>Alphaproteobacteria</taxon>
        <taxon>Sphingomonadales</taxon>
        <taxon>Sphingomonadaceae</taxon>
        <taxon>Novosphingobium</taxon>
    </lineage>
</organism>
<comment type="subcellular location">
    <subcellularLocation>
        <location evidence="2">Cell membrane</location>
        <topology evidence="2">Multi-pass membrane protein</topology>
    </subcellularLocation>
</comment>
<evidence type="ECO:0000256" key="3">
    <source>
        <dbReference type="ARBA" id="ARBA00007931"/>
    </source>
</evidence>
<evidence type="ECO:0000256" key="6">
    <source>
        <dbReference type="ARBA" id="ARBA00022692"/>
    </source>
</evidence>
<comment type="cofactor">
    <cofactor evidence="1">
        <name>Zn(2+)</name>
        <dbReference type="ChEBI" id="CHEBI:29105"/>
    </cofactor>
</comment>
<dbReference type="GO" id="GO:0046872">
    <property type="term" value="F:metal ion binding"/>
    <property type="evidence" value="ECO:0007669"/>
    <property type="project" value="UniProtKB-KW"/>
</dbReference>
<evidence type="ECO:0000313" key="16">
    <source>
        <dbReference type="Proteomes" id="UP000004728"/>
    </source>
</evidence>
<dbReference type="eggNOG" id="COG1994">
    <property type="taxonomic scope" value="Bacteria"/>
</dbReference>
<dbReference type="PANTHER" id="PTHR35864">
    <property type="entry name" value="ZINC METALLOPROTEASE MJ0611-RELATED"/>
    <property type="match status" value="1"/>
</dbReference>
<evidence type="ECO:0000256" key="5">
    <source>
        <dbReference type="ARBA" id="ARBA00022670"/>
    </source>
</evidence>
<dbReference type="PANTHER" id="PTHR35864:SF1">
    <property type="entry name" value="ZINC METALLOPROTEASE YWHC-RELATED"/>
    <property type="match status" value="1"/>
</dbReference>
<proteinExistence type="inferred from homology"/>
<name>F1ZAL1_9SPHN</name>
<evidence type="ECO:0000256" key="11">
    <source>
        <dbReference type="ARBA" id="ARBA00023049"/>
    </source>
</evidence>
<dbReference type="GO" id="GO:0006508">
    <property type="term" value="P:proteolysis"/>
    <property type="evidence" value="ECO:0007669"/>
    <property type="project" value="UniProtKB-KW"/>
</dbReference>
<dbReference type="GO" id="GO:0005886">
    <property type="term" value="C:plasma membrane"/>
    <property type="evidence" value="ECO:0007669"/>
    <property type="project" value="UniProtKB-SubCell"/>
</dbReference>
<accession>F1ZAL1</accession>
<keyword evidence="16" id="KW-1185">Reference proteome</keyword>
<dbReference type="InterPro" id="IPR052348">
    <property type="entry name" value="Metallopeptidase_M50B"/>
</dbReference>
<sequence length="238" mass="25433">MNSALYDAATIILPMIFAIVFHEVAHGLMARRLGDPTASVMGRLSLNPLRHVDLFGTIILPGALHLAGLPVFGWAKPVPVDYNRLRNPKRDMAFVGAAGPATNFILATVSAIAIGLIARGLSGQSHIAPALAFVLDNLQNFILINVFLGVFNLLPLPPFDGSRILRGILPWPLARWLDRIEPYGILVFLTLFVILPQVVPSLHVVDNLIGPPSSWMLAHLGRLAAAVAGAPMTAANGG</sequence>
<dbReference type="Pfam" id="PF02163">
    <property type="entry name" value="Peptidase_M50"/>
    <property type="match status" value="1"/>
</dbReference>
<keyword evidence="7" id="KW-0479">Metal-binding</keyword>
<dbReference type="GO" id="GO:0008237">
    <property type="term" value="F:metallopeptidase activity"/>
    <property type="evidence" value="ECO:0007669"/>
    <property type="project" value="UniProtKB-KW"/>
</dbReference>
<evidence type="ECO:0000313" key="15">
    <source>
        <dbReference type="EMBL" id="EGD58352.1"/>
    </source>
</evidence>
<keyword evidence="10 13" id="KW-1133">Transmembrane helix</keyword>
<evidence type="ECO:0000256" key="8">
    <source>
        <dbReference type="ARBA" id="ARBA00022801"/>
    </source>
</evidence>
<dbReference type="EMBL" id="AEWJ01000043">
    <property type="protein sequence ID" value="EGD58352.1"/>
    <property type="molecule type" value="Genomic_DNA"/>
</dbReference>
<dbReference type="InterPro" id="IPR044537">
    <property type="entry name" value="Rip2-like"/>
</dbReference>
<evidence type="ECO:0000256" key="4">
    <source>
        <dbReference type="ARBA" id="ARBA00022475"/>
    </source>
</evidence>
<comment type="caution">
    <text evidence="15">The sequence shown here is derived from an EMBL/GenBank/DDBJ whole genome shotgun (WGS) entry which is preliminary data.</text>
</comment>